<dbReference type="AlphaFoldDB" id="A0A0S4IIC0"/>
<evidence type="ECO:0000313" key="1">
    <source>
        <dbReference type="EMBL" id="CUE71367.1"/>
    </source>
</evidence>
<accession>A0A0S4IIC0</accession>
<gene>
    <name evidence="1" type="ORF">BSAL_53130</name>
</gene>
<dbReference type="EMBL" id="CYKH01000107">
    <property type="protein sequence ID" value="CUE71367.1"/>
    <property type="molecule type" value="Genomic_DNA"/>
</dbReference>
<name>A0A0S4IIC0_BODSA</name>
<keyword evidence="2" id="KW-1185">Reference proteome</keyword>
<dbReference type="Proteomes" id="UP000051952">
    <property type="component" value="Unassembled WGS sequence"/>
</dbReference>
<organism evidence="1 2">
    <name type="scientific">Bodo saltans</name>
    <name type="common">Flagellated protozoan</name>
    <dbReference type="NCBI Taxonomy" id="75058"/>
    <lineage>
        <taxon>Eukaryota</taxon>
        <taxon>Discoba</taxon>
        <taxon>Euglenozoa</taxon>
        <taxon>Kinetoplastea</taxon>
        <taxon>Metakinetoplastina</taxon>
        <taxon>Eubodonida</taxon>
        <taxon>Bodonidae</taxon>
        <taxon>Bodo</taxon>
    </lineage>
</organism>
<proteinExistence type="predicted"/>
<protein>
    <submittedName>
        <fullName evidence="1">Uncharacterized protein</fullName>
    </submittedName>
</protein>
<reference evidence="2" key="1">
    <citation type="submission" date="2015-09" db="EMBL/GenBank/DDBJ databases">
        <authorList>
            <consortium name="Pathogen Informatics"/>
        </authorList>
    </citation>
    <scope>NUCLEOTIDE SEQUENCE [LARGE SCALE GENOMIC DNA]</scope>
    <source>
        <strain evidence="2">Lake Konstanz</strain>
    </source>
</reference>
<evidence type="ECO:0000313" key="2">
    <source>
        <dbReference type="Proteomes" id="UP000051952"/>
    </source>
</evidence>
<dbReference type="VEuPathDB" id="TriTrypDB:BSAL_53130"/>
<sequence>MCVPHFGQPLPIFVMKVYLSERPPLPGVSPHAYHNLTCIRTSSQFLAMRRKRKHCLLALLQLLNVLVDTISVAPLTAPIPCMMQSSDERSNFLGYRYCPNCCPNFTHFLLS</sequence>